<dbReference type="AlphaFoldDB" id="A0A3P7J8T6"/>
<dbReference type="Proteomes" id="UP000270094">
    <property type="component" value="Unassembled WGS sequence"/>
</dbReference>
<keyword evidence="2" id="KW-1185">Reference proteome</keyword>
<evidence type="ECO:0000313" key="2">
    <source>
        <dbReference type="Proteomes" id="UP000270094"/>
    </source>
</evidence>
<name>A0A3P7J8T6_STRVU</name>
<dbReference type="EMBL" id="UYYB01098334">
    <property type="protein sequence ID" value="VDM77053.1"/>
    <property type="molecule type" value="Genomic_DNA"/>
</dbReference>
<evidence type="ECO:0000313" key="1">
    <source>
        <dbReference type="EMBL" id="VDM77053.1"/>
    </source>
</evidence>
<organism evidence="1 2">
    <name type="scientific">Strongylus vulgaris</name>
    <name type="common">Blood worm</name>
    <dbReference type="NCBI Taxonomy" id="40348"/>
    <lineage>
        <taxon>Eukaryota</taxon>
        <taxon>Metazoa</taxon>
        <taxon>Ecdysozoa</taxon>
        <taxon>Nematoda</taxon>
        <taxon>Chromadorea</taxon>
        <taxon>Rhabditida</taxon>
        <taxon>Rhabditina</taxon>
        <taxon>Rhabditomorpha</taxon>
        <taxon>Strongyloidea</taxon>
        <taxon>Strongylidae</taxon>
        <taxon>Strongylus</taxon>
    </lineage>
</organism>
<dbReference type="OrthoDB" id="5860330at2759"/>
<proteinExistence type="predicted"/>
<protein>
    <submittedName>
        <fullName evidence="1">Uncharacterized protein</fullName>
    </submittedName>
</protein>
<sequence length="152" mass="17386">MISHVIDWDQFSHFYELRDWTLVVNGATPISAYPIDTLRISSCTIDSVDDLIRSIQMTAKQRVTTDGKKATTVKRSKTVAGIELEKNDGTKKTVKKVVKRRKPFIKKLEVAGQCTLRGLQFLQDKAHIELQKRLSTTVPDLKVDCEDIYYAW</sequence>
<accession>A0A3P7J8T6</accession>
<reference evidence="1 2" key="1">
    <citation type="submission" date="2018-11" db="EMBL/GenBank/DDBJ databases">
        <authorList>
            <consortium name="Pathogen Informatics"/>
        </authorList>
    </citation>
    <scope>NUCLEOTIDE SEQUENCE [LARGE SCALE GENOMIC DNA]</scope>
</reference>
<gene>
    <name evidence="1" type="ORF">SVUK_LOCUS12051</name>
</gene>